<feature type="binding site" evidence="9">
    <location>
        <begin position="461"/>
        <end position="464"/>
    </location>
    <ligand>
        <name>GTP</name>
        <dbReference type="ChEBI" id="CHEBI:37565"/>
    </ligand>
</feature>
<dbReference type="InterPro" id="IPR003593">
    <property type="entry name" value="AAA+_ATPase"/>
</dbReference>
<comment type="subunit">
    <text evidence="9">Part of the signal recognition particle protein translocation system, which is composed of SRP and FtsY.</text>
</comment>
<evidence type="ECO:0000256" key="6">
    <source>
        <dbReference type="ARBA" id="ARBA00023136"/>
    </source>
</evidence>
<dbReference type="SMART" id="SM00382">
    <property type="entry name" value="AAA"/>
    <property type="match status" value="1"/>
</dbReference>
<comment type="function">
    <text evidence="9">Involved in targeting and insertion of nascent membrane proteins into the cytoplasmic membrane. Acts as a receptor for the complex formed by the signal recognition particle (SRP) and the ribosome-nascent chain (RNC).</text>
</comment>
<evidence type="ECO:0000259" key="14">
    <source>
        <dbReference type="SMART" id="SM00963"/>
    </source>
</evidence>
<comment type="subcellular location">
    <subcellularLocation>
        <location evidence="9">Cell membrane</location>
        <topology evidence="9">Peripheral membrane protein</topology>
        <orientation evidence="9">Cytoplasmic side</orientation>
    </subcellularLocation>
    <subcellularLocation>
        <location evidence="9">Cytoplasm</location>
    </subcellularLocation>
</comment>
<dbReference type="Gene3D" id="3.40.50.300">
    <property type="entry name" value="P-loop containing nucleotide triphosphate hydrolases"/>
    <property type="match status" value="1"/>
</dbReference>
<dbReference type="HOGENOM" id="CLU_009301_1_0_11"/>
<dbReference type="GO" id="GO:0005737">
    <property type="term" value="C:cytoplasm"/>
    <property type="evidence" value="ECO:0007669"/>
    <property type="project" value="UniProtKB-SubCell"/>
</dbReference>
<dbReference type="STRING" id="1249481.D641_0105605"/>
<gene>
    <name evidence="9" type="primary">ftsY</name>
    <name evidence="15" type="ORF">D641_0105605</name>
</gene>
<feature type="domain" description="Signal recognition particle SRP54 helical bundle" evidence="14">
    <location>
        <begin position="205"/>
        <end position="284"/>
    </location>
</feature>
<keyword evidence="11" id="KW-1133">Transmembrane helix</keyword>
<keyword evidence="5 9" id="KW-0342">GTP-binding</keyword>
<feature type="transmembrane region" description="Helical" evidence="11">
    <location>
        <begin position="6"/>
        <end position="28"/>
    </location>
</feature>
<dbReference type="NCBIfam" id="TIGR00064">
    <property type="entry name" value="ftsY"/>
    <property type="match status" value="1"/>
</dbReference>
<feature type="compositionally biased region" description="Basic and acidic residues" evidence="10">
    <location>
        <begin position="99"/>
        <end position="111"/>
    </location>
</feature>
<evidence type="ECO:0000256" key="7">
    <source>
        <dbReference type="ARBA" id="ARBA00023170"/>
    </source>
</evidence>
<dbReference type="SMART" id="SM00962">
    <property type="entry name" value="SRP54"/>
    <property type="match status" value="1"/>
</dbReference>
<dbReference type="GO" id="GO:0003924">
    <property type="term" value="F:GTPase activity"/>
    <property type="evidence" value="ECO:0007669"/>
    <property type="project" value="UniProtKB-UniRule"/>
</dbReference>
<dbReference type="PANTHER" id="PTHR43134:SF1">
    <property type="entry name" value="SIGNAL RECOGNITION PARTICLE RECEPTOR SUBUNIT ALPHA"/>
    <property type="match status" value="1"/>
</dbReference>
<evidence type="ECO:0000313" key="15">
    <source>
        <dbReference type="EMBL" id="EYT50258.1"/>
    </source>
</evidence>
<keyword evidence="11" id="KW-0812">Transmembrane</keyword>
<evidence type="ECO:0000256" key="1">
    <source>
        <dbReference type="ARBA" id="ARBA00022475"/>
    </source>
</evidence>
<dbReference type="Pfam" id="PF00448">
    <property type="entry name" value="SRP54"/>
    <property type="match status" value="1"/>
</dbReference>
<dbReference type="PANTHER" id="PTHR43134">
    <property type="entry name" value="SIGNAL RECOGNITION PARTICLE RECEPTOR SUBUNIT ALPHA"/>
    <property type="match status" value="1"/>
</dbReference>
<keyword evidence="7 9" id="KW-0675">Receptor</keyword>
<evidence type="ECO:0000259" key="13">
    <source>
        <dbReference type="SMART" id="SM00962"/>
    </source>
</evidence>
<dbReference type="InterPro" id="IPR000897">
    <property type="entry name" value="SRP54_GTPase_dom"/>
</dbReference>
<dbReference type="GO" id="GO:0005047">
    <property type="term" value="F:signal recognition particle binding"/>
    <property type="evidence" value="ECO:0007669"/>
    <property type="project" value="TreeGrafter"/>
</dbReference>
<feature type="region of interest" description="Disordered" evidence="10">
    <location>
        <begin position="31"/>
        <end position="199"/>
    </location>
</feature>
<keyword evidence="3 9" id="KW-0547">Nucleotide-binding</keyword>
<dbReference type="InterPro" id="IPR004390">
    <property type="entry name" value="SR_rcpt_FtsY"/>
</dbReference>
<keyword evidence="15" id="KW-0132">Cell division</keyword>
<name>A0A022L335_9MICO</name>
<feature type="binding site" evidence="9">
    <location>
        <begin position="396"/>
        <end position="400"/>
    </location>
    <ligand>
        <name>GTP</name>
        <dbReference type="ChEBI" id="CHEBI:37565"/>
    </ligand>
</feature>
<proteinExistence type="inferred from homology"/>
<comment type="similarity">
    <text evidence="9">Belongs to the GTP-binding SRP family. FtsY subfamily.</text>
</comment>
<dbReference type="FunFam" id="1.20.120.140:FF:000002">
    <property type="entry name" value="Signal recognition particle receptor FtsY"/>
    <property type="match status" value="1"/>
</dbReference>
<feature type="binding site" evidence="9">
    <location>
        <begin position="313"/>
        <end position="320"/>
    </location>
    <ligand>
        <name>GTP</name>
        <dbReference type="ChEBI" id="CHEBI:37565"/>
    </ligand>
</feature>
<evidence type="ECO:0000256" key="10">
    <source>
        <dbReference type="SAM" id="MobiDB-lite"/>
    </source>
</evidence>
<evidence type="ECO:0000259" key="12">
    <source>
        <dbReference type="SMART" id="SM00382"/>
    </source>
</evidence>
<protein>
    <recommendedName>
        <fullName evidence="9">Signal recognition particle receptor FtsY</fullName>
        <shortName evidence="9">SRP receptor</shortName>
        <ecNumber evidence="9">3.6.5.4</ecNumber>
    </recommendedName>
</protein>
<dbReference type="RefSeq" id="WP_042342786.1">
    <property type="nucleotide sequence ID" value="NZ_AORC01000005.1"/>
</dbReference>
<dbReference type="InterPro" id="IPR036225">
    <property type="entry name" value="SRP/SRP_N"/>
</dbReference>
<keyword evidence="1 9" id="KW-1003">Cell membrane</keyword>
<evidence type="ECO:0000313" key="16">
    <source>
        <dbReference type="Proteomes" id="UP000019754"/>
    </source>
</evidence>
<evidence type="ECO:0000256" key="8">
    <source>
        <dbReference type="ARBA" id="ARBA00048027"/>
    </source>
</evidence>
<comment type="catalytic activity">
    <reaction evidence="8 9">
        <text>GTP + H2O = GDP + phosphate + H(+)</text>
        <dbReference type="Rhea" id="RHEA:19669"/>
        <dbReference type="ChEBI" id="CHEBI:15377"/>
        <dbReference type="ChEBI" id="CHEBI:15378"/>
        <dbReference type="ChEBI" id="CHEBI:37565"/>
        <dbReference type="ChEBI" id="CHEBI:43474"/>
        <dbReference type="ChEBI" id="CHEBI:58189"/>
        <dbReference type="EC" id="3.6.5.4"/>
    </reaction>
</comment>
<keyword evidence="2 9" id="KW-0963">Cytoplasm</keyword>
<sequence length="510" mass="52989">MDPNDILALVAGAGGGVLVLGAGAWAYVRSRGKTPTDRGDQPKDGQDRPGSTGTRTGTAVKERPAAPTWADTLSAPSKPAAPKPADDEPFDQGATDPKPVTDQKPVTREPEAGPDAQDAEAPASVAVPTDQPPVDAAPAEAATPDATTAPAPTEPEQTATAPAPEAPAAEPTAAEVPVNEATTTDEATSRVIDTPEAPADRMLRLRERLSRSGSIGRGILTLLTRGTVDEDTWDEIEETLLLADLGPDATDELLEGLRRRIQVLGTDDPLAVREVLREELVTLVNPELDRRLAATTRTAPDGTEVPSVILMVGVNGTGKTTTVGKLARVLVAAERTVVLGAADTFRAAAADQLATWGSRVGVDTVRSDRDGADPAAVAFDAVKEGISQGVDVVIIDTAGRLQNKKGLMDELGKVRRVAEKGLHGDTVAEVLLVIDATTGQNGMQQARVFSEAVQITGIVLTKLDGTAKGGIVVNVQRELGVPVKMVGLGEGMDDLTPFDAYGFVDALLGD</sequence>
<dbReference type="GO" id="GO:0006614">
    <property type="term" value="P:SRP-dependent cotranslational protein targeting to membrane"/>
    <property type="evidence" value="ECO:0007669"/>
    <property type="project" value="InterPro"/>
</dbReference>
<feature type="compositionally biased region" description="Basic and acidic residues" evidence="10">
    <location>
        <begin position="34"/>
        <end position="47"/>
    </location>
</feature>
<comment type="caution">
    <text evidence="15">The sequence shown here is derived from an EMBL/GenBank/DDBJ whole genome shotgun (WGS) entry which is preliminary data.</text>
</comment>
<keyword evidence="15" id="KW-0131">Cell cycle</keyword>
<organism evidence="15 16">
    <name type="scientific">Brachybacterium muris UCD-AY4</name>
    <dbReference type="NCBI Taxonomy" id="1249481"/>
    <lineage>
        <taxon>Bacteria</taxon>
        <taxon>Bacillati</taxon>
        <taxon>Actinomycetota</taxon>
        <taxon>Actinomycetes</taxon>
        <taxon>Micrococcales</taxon>
        <taxon>Dermabacteraceae</taxon>
        <taxon>Brachybacterium</taxon>
    </lineage>
</organism>
<dbReference type="EC" id="3.6.5.4" evidence="9"/>
<dbReference type="SUPFAM" id="SSF52540">
    <property type="entry name" value="P-loop containing nucleoside triphosphate hydrolases"/>
    <property type="match status" value="1"/>
</dbReference>
<dbReference type="SUPFAM" id="SSF47364">
    <property type="entry name" value="Domain of the SRP/SRP receptor G-proteins"/>
    <property type="match status" value="1"/>
</dbReference>
<dbReference type="EMBL" id="AORC01000005">
    <property type="protein sequence ID" value="EYT50258.1"/>
    <property type="molecule type" value="Genomic_DNA"/>
</dbReference>
<reference evidence="15 16" key="1">
    <citation type="journal article" date="2013" name="Genome Announc.">
        <title>Draft genome sequence of an Actinobacterium, Brachybacterium muris strain UCD-AY4.</title>
        <authorList>
            <person name="Lo J.R."/>
            <person name="Lang J.M."/>
            <person name="Darling A.E."/>
            <person name="Eisen J.A."/>
            <person name="Coil D.A."/>
        </authorList>
    </citation>
    <scope>NUCLEOTIDE SEQUENCE [LARGE SCALE GENOMIC DNA]</scope>
    <source>
        <strain evidence="15 16">UCD-AY4</strain>
    </source>
</reference>
<dbReference type="SMART" id="SM00963">
    <property type="entry name" value="SRP54_N"/>
    <property type="match status" value="1"/>
</dbReference>
<dbReference type="Gene3D" id="1.20.120.140">
    <property type="entry name" value="Signal recognition particle SRP54, nucleotide-binding domain"/>
    <property type="match status" value="1"/>
</dbReference>
<dbReference type="Proteomes" id="UP000019754">
    <property type="component" value="Unassembled WGS sequence"/>
</dbReference>
<feature type="domain" description="AAA+ ATPase" evidence="12">
    <location>
        <begin position="305"/>
        <end position="459"/>
    </location>
</feature>
<evidence type="ECO:0000256" key="3">
    <source>
        <dbReference type="ARBA" id="ARBA00022741"/>
    </source>
</evidence>
<dbReference type="AlphaFoldDB" id="A0A022L335"/>
<dbReference type="InterPro" id="IPR027417">
    <property type="entry name" value="P-loop_NTPase"/>
</dbReference>
<keyword evidence="16" id="KW-1185">Reference proteome</keyword>
<dbReference type="FunFam" id="3.40.50.300:FF:000053">
    <property type="entry name" value="Signal recognition particle receptor FtsY"/>
    <property type="match status" value="1"/>
</dbReference>
<dbReference type="HAMAP" id="MF_00920">
    <property type="entry name" value="FtsY"/>
    <property type="match status" value="1"/>
</dbReference>
<evidence type="ECO:0000256" key="5">
    <source>
        <dbReference type="ARBA" id="ARBA00023134"/>
    </source>
</evidence>
<dbReference type="OrthoDB" id="9804720at2"/>
<dbReference type="Pfam" id="PF02881">
    <property type="entry name" value="SRP54_N"/>
    <property type="match status" value="1"/>
</dbReference>
<keyword evidence="4 9" id="KW-0378">Hydrolase</keyword>
<dbReference type="InterPro" id="IPR042101">
    <property type="entry name" value="SRP54_N_sf"/>
</dbReference>
<dbReference type="GO" id="GO:0051301">
    <property type="term" value="P:cell division"/>
    <property type="evidence" value="ECO:0007669"/>
    <property type="project" value="UniProtKB-KW"/>
</dbReference>
<feature type="compositionally biased region" description="Low complexity" evidence="10">
    <location>
        <begin position="132"/>
        <end position="177"/>
    </location>
</feature>
<accession>A0A022L335</accession>
<evidence type="ECO:0000256" key="2">
    <source>
        <dbReference type="ARBA" id="ARBA00022490"/>
    </source>
</evidence>
<evidence type="ECO:0000256" key="4">
    <source>
        <dbReference type="ARBA" id="ARBA00022801"/>
    </source>
</evidence>
<dbReference type="InterPro" id="IPR013822">
    <property type="entry name" value="Signal_recog_particl_SRP54_hlx"/>
</dbReference>
<dbReference type="GO" id="GO:0005525">
    <property type="term" value="F:GTP binding"/>
    <property type="evidence" value="ECO:0007669"/>
    <property type="project" value="UniProtKB-UniRule"/>
</dbReference>
<keyword evidence="6 9" id="KW-0472">Membrane</keyword>
<evidence type="ECO:0000256" key="9">
    <source>
        <dbReference type="HAMAP-Rule" id="MF_00920"/>
    </source>
</evidence>
<dbReference type="GO" id="GO:0005886">
    <property type="term" value="C:plasma membrane"/>
    <property type="evidence" value="ECO:0007669"/>
    <property type="project" value="UniProtKB-SubCell"/>
</dbReference>
<feature type="domain" description="SRP54-type proteins GTP-binding" evidence="13">
    <location>
        <begin position="306"/>
        <end position="509"/>
    </location>
</feature>
<evidence type="ECO:0000256" key="11">
    <source>
        <dbReference type="SAM" id="Phobius"/>
    </source>
</evidence>